<organism evidence="1 2">
    <name type="scientific">Miscanthus lutarioriparius</name>
    <dbReference type="NCBI Taxonomy" id="422564"/>
    <lineage>
        <taxon>Eukaryota</taxon>
        <taxon>Viridiplantae</taxon>
        <taxon>Streptophyta</taxon>
        <taxon>Embryophyta</taxon>
        <taxon>Tracheophyta</taxon>
        <taxon>Spermatophyta</taxon>
        <taxon>Magnoliopsida</taxon>
        <taxon>Liliopsida</taxon>
        <taxon>Poales</taxon>
        <taxon>Poaceae</taxon>
        <taxon>PACMAD clade</taxon>
        <taxon>Panicoideae</taxon>
        <taxon>Andropogonodae</taxon>
        <taxon>Andropogoneae</taxon>
        <taxon>Saccharinae</taxon>
        <taxon>Miscanthus</taxon>
    </lineage>
</organism>
<proteinExistence type="predicted"/>
<sequence length="93" mass="10595">MEGSQRYQGFKIEDSHTDYYEKYDVTSKESIWVKMVAEDSLSSLSSSEDELDFVPVDSKEIQHNSGSVSASMESHRKQITKERAIRLAPKFAS</sequence>
<dbReference type="Proteomes" id="UP000604825">
    <property type="component" value="Unassembled WGS sequence"/>
</dbReference>
<evidence type="ECO:0000313" key="2">
    <source>
        <dbReference type="Proteomes" id="UP000604825"/>
    </source>
</evidence>
<reference evidence="1" key="1">
    <citation type="submission" date="2020-10" db="EMBL/GenBank/DDBJ databases">
        <authorList>
            <person name="Han B."/>
            <person name="Lu T."/>
            <person name="Zhao Q."/>
            <person name="Huang X."/>
            <person name="Zhao Y."/>
        </authorList>
    </citation>
    <scope>NUCLEOTIDE SEQUENCE</scope>
</reference>
<comment type="caution">
    <text evidence="1">The sequence shown here is derived from an EMBL/GenBank/DDBJ whole genome shotgun (WGS) entry which is preliminary data.</text>
</comment>
<name>A0A811QC32_9POAL</name>
<keyword evidence="2" id="KW-1185">Reference proteome</keyword>
<gene>
    <name evidence="1" type="ORF">NCGR_LOCUS37165</name>
</gene>
<evidence type="ECO:0000313" key="1">
    <source>
        <dbReference type="EMBL" id="CAD6253540.1"/>
    </source>
</evidence>
<dbReference type="AlphaFoldDB" id="A0A811QC32"/>
<dbReference type="EMBL" id="CAJGYO010000009">
    <property type="protein sequence ID" value="CAD6253540.1"/>
    <property type="molecule type" value="Genomic_DNA"/>
</dbReference>
<protein>
    <submittedName>
        <fullName evidence="1">Uncharacterized protein</fullName>
    </submittedName>
</protein>
<accession>A0A811QC32</accession>